<sequence length="252" mass="28169">MTRLGHDLIAWRNDPSARHSISSHGLKLQADRWAHERLVDKLTQIWPHIPVISEEDASHCAHRPQQYWLIDPIDGTASWLHGFDGFVTQVALMEDGQPVAGFVNAPMRANFYIGLAGRGAFLNGIRIPARMENELHNPVIVDNTPEPHGIVEELMRRIPLQYRESGSLGLKCCMISNREADLFVKDVLVRDWDLAPAFVILNEIGGVLLQRDGSPYLFEGSWEKTQGFIAAATPSLSRRIIDALSSFSNSAI</sequence>
<feature type="binding site" evidence="2">
    <location>
        <position position="74"/>
    </location>
    <ligand>
        <name>Mg(2+)</name>
        <dbReference type="ChEBI" id="CHEBI:18420"/>
        <label>1</label>
        <note>catalytic</note>
    </ligand>
</feature>
<comment type="caution">
    <text evidence="3">The sequence shown here is derived from an EMBL/GenBank/DDBJ whole genome shotgun (WGS) entry which is preliminary data.</text>
</comment>
<feature type="binding site" evidence="2">
    <location>
        <position position="54"/>
    </location>
    <ligand>
        <name>Mg(2+)</name>
        <dbReference type="ChEBI" id="CHEBI:18420"/>
        <label>1</label>
        <note>catalytic</note>
    </ligand>
</feature>
<evidence type="ECO:0000256" key="2">
    <source>
        <dbReference type="PIRSR" id="PIRSR600760-2"/>
    </source>
</evidence>
<keyword evidence="4" id="KW-1185">Reference proteome</keyword>
<dbReference type="GO" id="GO:0046872">
    <property type="term" value="F:metal ion binding"/>
    <property type="evidence" value="ECO:0007669"/>
    <property type="project" value="UniProtKB-KW"/>
</dbReference>
<dbReference type="eggNOG" id="COG1218">
    <property type="taxonomic scope" value="Bacteria"/>
</dbReference>
<dbReference type="EMBL" id="AMXE01000008">
    <property type="protein sequence ID" value="ENO89899.1"/>
    <property type="molecule type" value="Genomic_DNA"/>
</dbReference>
<protein>
    <submittedName>
        <fullName evidence="3">Inositol monophosphatase family protein</fullName>
    </submittedName>
</protein>
<dbReference type="Pfam" id="PF00459">
    <property type="entry name" value="Inositol_P"/>
    <property type="match status" value="1"/>
</dbReference>
<feature type="binding site" evidence="2">
    <location>
        <position position="71"/>
    </location>
    <ligand>
        <name>Mg(2+)</name>
        <dbReference type="ChEBI" id="CHEBI:18420"/>
        <label>1</label>
        <note>catalytic</note>
    </ligand>
</feature>
<organism evidence="3 4">
    <name type="scientific">Thauera linaloolentis (strain DSM 12138 / JCM 21573 / CCUG 41526 / CIP 105981 / IAM 15112 / NBRC 102519 / 47Lol)</name>
    <dbReference type="NCBI Taxonomy" id="1123367"/>
    <lineage>
        <taxon>Bacteria</taxon>
        <taxon>Pseudomonadati</taxon>
        <taxon>Pseudomonadota</taxon>
        <taxon>Betaproteobacteria</taxon>
        <taxon>Rhodocyclales</taxon>
        <taxon>Zoogloeaceae</taxon>
        <taxon>Thauera</taxon>
    </lineage>
</organism>
<reference evidence="3 4" key="1">
    <citation type="submission" date="2012-09" db="EMBL/GenBank/DDBJ databases">
        <title>Draft Genome Sequences of 6 Strains from Genus Thauera.</title>
        <authorList>
            <person name="Liu B."/>
            <person name="Shapleigh J.P."/>
            <person name="Frostegard A.H."/>
        </authorList>
    </citation>
    <scope>NUCLEOTIDE SEQUENCE [LARGE SCALE GENOMIC DNA]</scope>
    <source>
        <strain evidence="4">47Lol / DSM 12138</strain>
    </source>
</reference>
<feature type="binding site" evidence="2">
    <location>
        <position position="193"/>
    </location>
    <ligand>
        <name>Mg(2+)</name>
        <dbReference type="ChEBI" id="CHEBI:18420"/>
        <label>1</label>
        <note>catalytic</note>
    </ligand>
</feature>
<dbReference type="Gene3D" id="3.30.540.10">
    <property type="entry name" value="Fructose-1,6-Bisphosphatase, subunit A, domain 1"/>
    <property type="match status" value="1"/>
</dbReference>
<dbReference type="Gene3D" id="3.40.190.80">
    <property type="match status" value="1"/>
</dbReference>
<dbReference type="InterPro" id="IPR000760">
    <property type="entry name" value="Inositol_monophosphatase-like"/>
</dbReference>
<comment type="cofactor">
    <cofactor evidence="2">
        <name>Mg(2+)</name>
        <dbReference type="ChEBI" id="CHEBI:18420"/>
    </cofactor>
</comment>
<dbReference type="GO" id="GO:0007165">
    <property type="term" value="P:signal transduction"/>
    <property type="evidence" value="ECO:0007669"/>
    <property type="project" value="TreeGrafter"/>
</dbReference>
<accession>N6ZCM2</accession>
<dbReference type="CDD" id="cd01637">
    <property type="entry name" value="IMPase_like"/>
    <property type="match status" value="1"/>
</dbReference>
<gene>
    <name evidence="3" type="ORF">C666_04250</name>
</gene>
<dbReference type="Proteomes" id="UP000013232">
    <property type="component" value="Unassembled WGS sequence"/>
</dbReference>
<dbReference type="PRINTS" id="PR00377">
    <property type="entry name" value="IMPHPHTASES"/>
</dbReference>
<dbReference type="PANTHER" id="PTHR20854:SF4">
    <property type="entry name" value="INOSITOL-1-MONOPHOSPHATASE-RELATED"/>
    <property type="match status" value="1"/>
</dbReference>
<dbReference type="SUPFAM" id="SSF56655">
    <property type="entry name" value="Carbohydrate phosphatase"/>
    <property type="match status" value="1"/>
</dbReference>
<proteinExistence type="inferred from homology"/>
<name>N6ZCM2_THAL4</name>
<feature type="binding site" evidence="2">
    <location>
        <position position="73"/>
    </location>
    <ligand>
        <name>Mg(2+)</name>
        <dbReference type="ChEBI" id="CHEBI:18420"/>
        <label>1</label>
        <note>catalytic</note>
    </ligand>
</feature>
<keyword evidence="2" id="KW-0479">Metal-binding</keyword>
<dbReference type="PANTHER" id="PTHR20854">
    <property type="entry name" value="INOSITOL MONOPHOSPHATASE"/>
    <property type="match status" value="1"/>
</dbReference>
<keyword evidence="2" id="KW-0460">Magnesium</keyword>
<dbReference type="STRING" id="1123367.GCA_000621305_00472"/>
<evidence type="ECO:0000313" key="3">
    <source>
        <dbReference type="EMBL" id="ENO89899.1"/>
    </source>
</evidence>
<dbReference type="AlphaFoldDB" id="N6ZCM2"/>
<comment type="similarity">
    <text evidence="1">Belongs to the inositol monophosphatase superfamily.</text>
</comment>
<evidence type="ECO:0000256" key="1">
    <source>
        <dbReference type="ARBA" id="ARBA00009759"/>
    </source>
</evidence>
<dbReference type="GO" id="GO:0006020">
    <property type="term" value="P:inositol metabolic process"/>
    <property type="evidence" value="ECO:0007669"/>
    <property type="project" value="TreeGrafter"/>
</dbReference>
<dbReference type="GO" id="GO:0008934">
    <property type="term" value="F:inositol monophosphate 1-phosphatase activity"/>
    <property type="evidence" value="ECO:0007669"/>
    <property type="project" value="TreeGrafter"/>
</dbReference>
<evidence type="ECO:0000313" key="4">
    <source>
        <dbReference type="Proteomes" id="UP000013232"/>
    </source>
</evidence>